<dbReference type="AlphaFoldDB" id="A0A3B0JKU9"/>
<keyword evidence="2" id="KW-0819">tRNA processing</keyword>
<evidence type="ECO:0000256" key="1">
    <source>
        <dbReference type="ARBA" id="ARBA00010800"/>
    </source>
</evidence>
<proteinExistence type="inferred from homology"/>
<evidence type="ECO:0000313" key="3">
    <source>
        <dbReference type="EMBL" id="SPP80952.1"/>
    </source>
</evidence>
<dbReference type="Pfam" id="PF01900">
    <property type="entry name" value="RNase_P_Rpp14"/>
    <property type="match status" value="1"/>
</dbReference>
<dbReference type="Gene3D" id="3.30.70.3250">
    <property type="entry name" value="Ribonuclease P, Pop5 subunit"/>
    <property type="match status" value="1"/>
</dbReference>
<dbReference type="OrthoDB" id="7481291at2759"/>
<protein>
    <submittedName>
        <fullName evidence="3">Uncharacterized protein</fullName>
    </submittedName>
</protein>
<dbReference type="PANTHER" id="PTHR15441:SF1">
    <property type="entry name" value="RIBONUCLEASE P PROTEIN SUBUNIT P14"/>
    <property type="match status" value="1"/>
</dbReference>
<reference evidence="4" key="1">
    <citation type="submission" date="2018-01" db="EMBL/GenBank/DDBJ databases">
        <authorList>
            <person name="Alioto T."/>
            <person name="Alioto T."/>
        </authorList>
    </citation>
    <scope>NUCLEOTIDE SEQUENCE [LARGE SCALE GENOMIC DNA]</scope>
</reference>
<sequence>MGDYYYFDVKVKLRYPEAVLFTPIYFRGCVLSALESFFGDLGGKTQMDIVKCCSKQHRIIFRVPEEFFERTRTALSLIGHYQEVPCHFQLLDASKTVLDFDKDNAEEVARSC</sequence>
<dbReference type="PANTHER" id="PTHR15441">
    <property type="entry name" value="RIBONUCLEASE P PROTEIN SUBUNIT P14"/>
    <property type="match status" value="1"/>
</dbReference>
<dbReference type="STRING" id="7266.A0A3B0JKU9"/>
<comment type="similarity">
    <text evidence="1">Belongs to the eukaryotic/archaeal RNase P protein component 2 family.</text>
</comment>
<gene>
    <name evidence="3" type="ORF">DGUA_6G005917</name>
</gene>
<dbReference type="GO" id="GO:0005730">
    <property type="term" value="C:nucleolus"/>
    <property type="evidence" value="ECO:0007669"/>
    <property type="project" value="TreeGrafter"/>
</dbReference>
<evidence type="ECO:0000256" key="2">
    <source>
        <dbReference type="ARBA" id="ARBA00022694"/>
    </source>
</evidence>
<dbReference type="GO" id="GO:0033204">
    <property type="term" value="F:ribonuclease P RNA binding"/>
    <property type="evidence" value="ECO:0007669"/>
    <property type="project" value="TreeGrafter"/>
</dbReference>
<organism evidence="3 4">
    <name type="scientific">Drosophila guanche</name>
    <name type="common">Fruit fly</name>
    <dbReference type="NCBI Taxonomy" id="7266"/>
    <lineage>
        <taxon>Eukaryota</taxon>
        <taxon>Metazoa</taxon>
        <taxon>Ecdysozoa</taxon>
        <taxon>Arthropoda</taxon>
        <taxon>Hexapoda</taxon>
        <taxon>Insecta</taxon>
        <taxon>Pterygota</taxon>
        <taxon>Neoptera</taxon>
        <taxon>Endopterygota</taxon>
        <taxon>Diptera</taxon>
        <taxon>Brachycera</taxon>
        <taxon>Muscomorpha</taxon>
        <taxon>Ephydroidea</taxon>
        <taxon>Drosophilidae</taxon>
        <taxon>Drosophila</taxon>
        <taxon>Sophophora</taxon>
    </lineage>
</organism>
<dbReference type="Proteomes" id="UP000268350">
    <property type="component" value="Unassembled WGS sequence"/>
</dbReference>
<dbReference type="GO" id="GO:0001682">
    <property type="term" value="P:tRNA 5'-leader removal"/>
    <property type="evidence" value="ECO:0007669"/>
    <property type="project" value="InterPro"/>
</dbReference>
<name>A0A3B0JKU9_DROGU</name>
<dbReference type="InterPro" id="IPR038085">
    <property type="entry name" value="Rnp2-like_sf"/>
</dbReference>
<dbReference type="OMA" id="QQIPCHF"/>
<evidence type="ECO:0000313" key="4">
    <source>
        <dbReference type="Proteomes" id="UP000268350"/>
    </source>
</evidence>
<dbReference type="GO" id="GO:0030681">
    <property type="term" value="C:multimeric ribonuclease P complex"/>
    <property type="evidence" value="ECO:0007669"/>
    <property type="project" value="TreeGrafter"/>
</dbReference>
<dbReference type="SUPFAM" id="SSF160350">
    <property type="entry name" value="Rnp2-like"/>
    <property type="match status" value="1"/>
</dbReference>
<dbReference type="InterPro" id="IPR002759">
    <property type="entry name" value="Pop5/Rpp14/Rnp2-like"/>
</dbReference>
<dbReference type="EMBL" id="OUUW01000005">
    <property type="protein sequence ID" value="SPP80952.1"/>
    <property type="molecule type" value="Genomic_DNA"/>
</dbReference>
<keyword evidence="4" id="KW-1185">Reference proteome</keyword>
<accession>A0A3B0JKU9</accession>